<dbReference type="AlphaFoldDB" id="A0A3B0WX58"/>
<evidence type="ECO:0000313" key="2">
    <source>
        <dbReference type="EMBL" id="VAW53779.1"/>
    </source>
</evidence>
<proteinExistence type="predicted"/>
<feature type="transmembrane region" description="Helical" evidence="1">
    <location>
        <begin position="63"/>
        <end position="90"/>
    </location>
</feature>
<dbReference type="EMBL" id="UOFE01000035">
    <property type="protein sequence ID" value="VAW53779.1"/>
    <property type="molecule type" value="Genomic_DNA"/>
</dbReference>
<organism evidence="2">
    <name type="scientific">hydrothermal vent metagenome</name>
    <dbReference type="NCBI Taxonomy" id="652676"/>
    <lineage>
        <taxon>unclassified sequences</taxon>
        <taxon>metagenomes</taxon>
        <taxon>ecological metagenomes</taxon>
    </lineage>
</organism>
<feature type="transmembrane region" description="Helical" evidence="1">
    <location>
        <begin position="21"/>
        <end position="43"/>
    </location>
</feature>
<reference evidence="2" key="1">
    <citation type="submission" date="2018-06" db="EMBL/GenBank/DDBJ databases">
        <authorList>
            <person name="Zhirakovskaya E."/>
        </authorList>
    </citation>
    <scope>NUCLEOTIDE SEQUENCE</scope>
</reference>
<keyword evidence="1" id="KW-0812">Transmembrane</keyword>
<feature type="transmembrane region" description="Helical" evidence="1">
    <location>
        <begin position="167"/>
        <end position="188"/>
    </location>
</feature>
<sequence>MNSNDIRNSELLHAVVKMNTRLLAIVFGLVCGVGLYGVTYMSLLRGLPDPGSYLNLLGVFLPGYSVSHAGAFIGLLWGALIGAVLAAVFYRIYARGIPRLVQEYLQDGSIGDDMLSKSLRLGGHSLGLAIGIVFAGGLIITTNLLVLRGTAEESVHAQLLVHFLPGYDINLIGSLIGALDLFIVVYLLSRLFSLVYNGIVTFRSKSAG</sequence>
<gene>
    <name evidence="2" type="ORF">MNBD_GAMMA05-1264</name>
</gene>
<evidence type="ECO:0000256" key="1">
    <source>
        <dbReference type="SAM" id="Phobius"/>
    </source>
</evidence>
<accession>A0A3B0WX58</accession>
<keyword evidence="1" id="KW-0472">Membrane</keyword>
<protein>
    <submittedName>
        <fullName evidence="2">Uncharacterized protein</fullName>
    </submittedName>
</protein>
<feature type="transmembrane region" description="Helical" evidence="1">
    <location>
        <begin position="126"/>
        <end position="147"/>
    </location>
</feature>
<name>A0A3B0WX58_9ZZZZ</name>
<keyword evidence="1" id="KW-1133">Transmembrane helix</keyword>